<evidence type="ECO:0000256" key="10">
    <source>
        <dbReference type="SAM" id="MobiDB-lite"/>
    </source>
</evidence>
<dbReference type="GO" id="GO:0008422">
    <property type="term" value="F:beta-glucosidase activity"/>
    <property type="evidence" value="ECO:0007669"/>
    <property type="project" value="UniProtKB-EC"/>
</dbReference>
<dbReference type="InterPro" id="IPR033132">
    <property type="entry name" value="GH_1_N_CS"/>
</dbReference>
<dbReference type="PROSITE" id="PS00653">
    <property type="entry name" value="GLYCOSYL_HYDROL_F1_2"/>
    <property type="match status" value="1"/>
</dbReference>
<dbReference type="EC" id="3.2.1.21" evidence="3 9"/>
<dbReference type="PRINTS" id="PR00131">
    <property type="entry name" value="GLHYDRLASE1"/>
</dbReference>
<dbReference type="Proteomes" id="UP001527866">
    <property type="component" value="Unassembled WGS sequence"/>
</dbReference>
<feature type="compositionally biased region" description="Polar residues" evidence="10">
    <location>
        <begin position="477"/>
        <end position="488"/>
    </location>
</feature>
<dbReference type="InterPro" id="IPR001360">
    <property type="entry name" value="Glyco_hydro_1"/>
</dbReference>
<keyword evidence="7 9" id="KW-0326">Glycosidase</keyword>
<evidence type="ECO:0000313" key="11">
    <source>
        <dbReference type="EMBL" id="MDA2809534.1"/>
    </source>
</evidence>
<accession>A0ABT4TXW7</accession>
<sequence length="488" mass="53060">MQAGVPGGVPVFPPGFLWGVATSAHQVEGGADARGRSVWDAFAAEPGRIRDGATGAVACDHYHRCDEDTELLRALGVSAYRLSLSWPRIQPDGRGRIDAAGLDFYDRLVDGLLAAGIEPVPTLYHWDLPLALEEQGGWLARETADRFADYAQAAVDRLGDRVGRWITLNEPFVHMAFGYAFGVHAPGKALMTGALPAGHHQLLAHARAAAVLREAGRTVLLTNNLTPVEPLREGEDAGADADREAARAYDALHNRMFLDPLLLGEYPDLGAYSPTGRSPLDGAVLPGDLDEIHGSADALGVNYYNPTVVAAPEPGDGLPFALPPYTDRHPGTPTTAFGWPVVPRGLYDLLTGLRRRYGDRLPPLYITENGCSRDDAPDASGRVADPERCAYMEGHLRALADAVADGVDVRGYFAWSLMDNFEWAEGYTQRFGLVHVDFDTGRRTPKDSYAWYRAWIEGRRGSDSTDTHSGTHTETEQSNPTPTRRNQP</sequence>
<dbReference type="Gene3D" id="3.20.20.80">
    <property type="entry name" value="Glycosidases"/>
    <property type="match status" value="1"/>
</dbReference>
<dbReference type="PANTHER" id="PTHR10353">
    <property type="entry name" value="GLYCOSYL HYDROLASE"/>
    <property type="match status" value="1"/>
</dbReference>
<evidence type="ECO:0000256" key="8">
    <source>
        <dbReference type="ARBA" id="ARBA00023326"/>
    </source>
</evidence>
<dbReference type="InterPro" id="IPR017853">
    <property type="entry name" value="GH"/>
</dbReference>
<proteinExistence type="inferred from homology"/>
<dbReference type="PANTHER" id="PTHR10353:SF36">
    <property type="entry name" value="LP05116P"/>
    <property type="match status" value="1"/>
</dbReference>
<dbReference type="RefSeq" id="WP_270683441.1">
    <property type="nucleotide sequence ID" value="NZ_JAQFWQ010000005.1"/>
</dbReference>
<comment type="caution">
    <text evidence="11">The sequence shown here is derived from an EMBL/GenBank/DDBJ whole genome shotgun (WGS) entry which is preliminary data.</text>
</comment>
<keyword evidence="8" id="KW-0624">Polysaccharide degradation</keyword>
<keyword evidence="6" id="KW-0119">Carbohydrate metabolism</keyword>
<evidence type="ECO:0000313" key="12">
    <source>
        <dbReference type="Proteomes" id="UP001527866"/>
    </source>
</evidence>
<dbReference type="InterPro" id="IPR017736">
    <property type="entry name" value="Glyco_hydro_1_beta-glucosidase"/>
</dbReference>
<dbReference type="NCBIfam" id="TIGR03356">
    <property type="entry name" value="BGL"/>
    <property type="match status" value="1"/>
</dbReference>
<evidence type="ECO:0000256" key="1">
    <source>
        <dbReference type="ARBA" id="ARBA00000448"/>
    </source>
</evidence>
<dbReference type="EMBL" id="JAQFWQ010000005">
    <property type="protein sequence ID" value="MDA2809534.1"/>
    <property type="molecule type" value="Genomic_DNA"/>
</dbReference>
<dbReference type="SUPFAM" id="SSF51445">
    <property type="entry name" value="(Trans)glycosidases"/>
    <property type="match status" value="1"/>
</dbReference>
<comment type="catalytic activity">
    <reaction evidence="1 9">
        <text>Hydrolysis of terminal, non-reducing beta-D-glucosyl residues with release of beta-D-glucose.</text>
        <dbReference type="EC" id="3.2.1.21"/>
    </reaction>
</comment>
<name>A0ABT4TXW7_9ACTN</name>
<evidence type="ECO:0000256" key="6">
    <source>
        <dbReference type="ARBA" id="ARBA00023277"/>
    </source>
</evidence>
<evidence type="ECO:0000256" key="5">
    <source>
        <dbReference type="ARBA" id="ARBA00023001"/>
    </source>
</evidence>
<evidence type="ECO:0000256" key="2">
    <source>
        <dbReference type="ARBA" id="ARBA00010838"/>
    </source>
</evidence>
<protein>
    <recommendedName>
        <fullName evidence="3 9">Beta-glucosidase</fullName>
        <ecNumber evidence="3 9">3.2.1.21</ecNumber>
    </recommendedName>
</protein>
<reference evidence="11 12" key="1">
    <citation type="submission" date="2023-01" db="EMBL/GenBank/DDBJ databases">
        <title>Draft genome sequence of Nocardiopsis sp. RSe5-2 isolated from halophytes.</title>
        <authorList>
            <person name="Duangmal K."/>
            <person name="Chantavorakit T."/>
        </authorList>
    </citation>
    <scope>NUCLEOTIDE SEQUENCE [LARGE SCALE GENOMIC DNA]</scope>
    <source>
        <strain evidence="11 12">RSe5-2</strain>
    </source>
</reference>
<gene>
    <name evidence="11" type="ORF">O4J56_02680</name>
</gene>
<keyword evidence="4 9" id="KW-0378">Hydrolase</keyword>
<comment type="similarity">
    <text evidence="2 9">Belongs to the glycosyl hydrolase 1 family.</text>
</comment>
<organism evidence="11 12">
    <name type="scientific">Nocardiopsis endophytica</name>
    <dbReference type="NCBI Taxonomy" id="3018445"/>
    <lineage>
        <taxon>Bacteria</taxon>
        <taxon>Bacillati</taxon>
        <taxon>Actinomycetota</taxon>
        <taxon>Actinomycetes</taxon>
        <taxon>Streptosporangiales</taxon>
        <taxon>Nocardiopsidaceae</taxon>
        <taxon>Nocardiopsis</taxon>
    </lineage>
</organism>
<feature type="compositionally biased region" description="Basic and acidic residues" evidence="10">
    <location>
        <begin position="460"/>
        <end position="475"/>
    </location>
</feature>
<evidence type="ECO:0000256" key="4">
    <source>
        <dbReference type="ARBA" id="ARBA00022801"/>
    </source>
</evidence>
<dbReference type="Pfam" id="PF00232">
    <property type="entry name" value="Glyco_hydro_1"/>
    <property type="match status" value="1"/>
</dbReference>
<evidence type="ECO:0000256" key="9">
    <source>
        <dbReference type="RuleBase" id="RU361175"/>
    </source>
</evidence>
<keyword evidence="12" id="KW-1185">Reference proteome</keyword>
<feature type="region of interest" description="Disordered" evidence="10">
    <location>
        <begin position="460"/>
        <end position="488"/>
    </location>
</feature>
<keyword evidence="5" id="KW-0136">Cellulose degradation</keyword>
<evidence type="ECO:0000256" key="7">
    <source>
        <dbReference type="ARBA" id="ARBA00023295"/>
    </source>
</evidence>
<evidence type="ECO:0000256" key="3">
    <source>
        <dbReference type="ARBA" id="ARBA00012744"/>
    </source>
</evidence>